<reference evidence="3" key="1">
    <citation type="journal article" date="2022" name="Microbiol. Resour. Announc.">
        <title>Draft Genome Sequence of a Methanogenic Archaeon from West Spitsbergen Permafrost.</title>
        <authorList>
            <person name="Trubitsyn V."/>
            <person name="Rivkina E."/>
            <person name="Shcherbakova V."/>
        </authorList>
    </citation>
    <scope>NUCLEOTIDE SEQUENCE [LARGE SCALE GENOMIC DNA]</scope>
    <source>
        <strain evidence="3">VT</strain>
    </source>
</reference>
<protein>
    <submittedName>
        <fullName evidence="2">Prenyltransferase</fullName>
    </submittedName>
</protein>
<feature type="transmembrane region" description="Helical" evidence="1">
    <location>
        <begin position="246"/>
        <end position="265"/>
    </location>
</feature>
<organism evidence="2 3">
    <name type="scientific">Methanobacterium spitsbergense</name>
    <dbReference type="NCBI Taxonomy" id="2874285"/>
    <lineage>
        <taxon>Archaea</taxon>
        <taxon>Methanobacteriati</taxon>
        <taxon>Methanobacteriota</taxon>
        <taxon>Methanomada group</taxon>
        <taxon>Methanobacteria</taxon>
        <taxon>Methanobacteriales</taxon>
        <taxon>Methanobacteriaceae</taxon>
        <taxon>Methanobacterium</taxon>
    </lineage>
</organism>
<feature type="transmembrane region" description="Helical" evidence="1">
    <location>
        <begin position="87"/>
        <end position="120"/>
    </location>
</feature>
<keyword evidence="3" id="KW-1185">Reference proteome</keyword>
<dbReference type="RefSeq" id="WP_223791333.1">
    <property type="nucleotide sequence ID" value="NZ_JAIOUQ010000007.1"/>
</dbReference>
<feature type="transmembrane region" description="Helical" evidence="1">
    <location>
        <begin position="20"/>
        <end position="39"/>
    </location>
</feature>
<evidence type="ECO:0000256" key="1">
    <source>
        <dbReference type="SAM" id="Phobius"/>
    </source>
</evidence>
<keyword evidence="1" id="KW-1133">Transmembrane helix</keyword>
<feature type="transmembrane region" description="Helical" evidence="1">
    <location>
        <begin position="212"/>
        <end position="234"/>
    </location>
</feature>
<feature type="transmembrane region" description="Helical" evidence="1">
    <location>
        <begin position="188"/>
        <end position="206"/>
    </location>
</feature>
<evidence type="ECO:0000313" key="2">
    <source>
        <dbReference type="EMBL" id="MBZ2165744.1"/>
    </source>
</evidence>
<sequence>MIKTLIKSTRISWAAKNLNMYLLVLTYAYFADIFINNPFEILEGLILVSALWGALYSLNDLTDLEYDRKDKEKQKRPFIQEHVEKKWIILFCTIIISSVFVIAVTTLRFSFTIILGLMLLNQLLYTVPPIRLKDTIFAPFSSTATNSILRMASCAVLLGNIFIVPLSVYIFMYTASMGTYIMYKSKQTAASALTLISGVILVYAFLVGDMNLIQFAVAVLPAFLATIPLYLSLFTQKDKMFDIADILYHQIAMLFFLISIIYILFFHNIPL</sequence>
<dbReference type="AlphaFoldDB" id="A0A8T5UQ20"/>
<proteinExistence type="predicted"/>
<gene>
    <name evidence="2" type="ORF">K8N75_06790</name>
</gene>
<dbReference type="EMBL" id="JAIOUQ010000007">
    <property type="protein sequence ID" value="MBZ2165744.1"/>
    <property type="molecule type" value="Genomic_DNA"/>
</dbReference>
<dbReference type="Proteomes" id="UP000825933">
    <property type="component" value="Unassembled WGS sequence"/>
</dbReference>
<dbReference type="Gene3D" id="1.10.357.140">
    <property type="entry name" value="UbiA prenyltransferase"/>
    <property type="match status" value="1"/>
</dbReference>
<feature type="transmembrane region" description="Helical" evidence="1">
    <location>
        <begin position="148"/>
        <end position="176"/>
    </location>
</feature>
<keyword evidence="1" id="KW-0472">Membrane</keyword>
<keyword evidence="1" id="KW-0812">Transmembrane</keyword>
<evidence type="ECO:0000313" key="3">
    <source>
        <dbReference type="Proteomes" id="UP000825933"/>
    </source>
</evidence>
<comment type="caution">
    <text evidence="2">The sequence shown here is derived from an EMBL/GenBank/DDBJ whole genome shotgun (WGS) entry which is preliminary data.</text>
</comment>
<dbReference type="InterPro" id="IPR044878">
    <property type="entry name" value="UbiA_sf"/>
</dbReference>
<name>A0A8T5UQ20_9EURY</name>
<accession>A0A8T5UQ20</accession>